<dbReference type="NCBIfam" id="TIGR01470">
    <property type="entry name" value="cysG_Nterm"/>
    <property type="match status" value="1"/>
</dbReference>
<dbReference type="UniPathway" id="UPA00262">
    <property type="reaction ID" value="UER00222"/>
</dbReference>
<dbReference type="PANTHER" id="PTHR35330">
    <property type="entry name" value="SIROHEME BIOSYNTHESIS PROTEIN MET8"/>
    <property type="match status" value="1"/>
</dbReference>
<dbReference type="GO" id="GO:0019354">
    <property type="term" value="P:siroheme biosynthetic process"/>
    <property type="evidence" value="ECO:0007669"/>
    <property type="project" value="UniProtKB-UniPathway"/>
</dbReference>
<dbReference type="GO" id="GO:0004325">
    <property type="term" value="F:ferrochelatase activity"/>
    <property type="evidence" value="ECO:0007669"/>
    <property type="project" value="InterPro"/>
</dbReference>
<evidence type="ECO:0000256" key="4">
    <source>
        <dbReference type="ARBA" id="ARBA00023027"/>
    </source>
</evidence>
<dbReference type="PANTHER" id="PTHR35330:SF1">
    <property type="entry name" value="SIROHEME BIOSYNTHESIS PROTEIN MET8"/>
    <property type="match status" value="1"/>
</dbReference>
<keyword evidence="9" id="KW-1185">Reference proteome</keyword>
<evidence type="ECO:0000256" key="2">
    <source>
        <dbReference type="ARBA" id="ARBA00012400"/>
    </source>
</evidence>
<proteinExistence type="predicted"/>
<keyword evidence="5" id="KW-0627">Porphyrin biosynthesis</keyword>
<dbReference type="STRING" id="1221996.QY95_03200"/>
<evidence type="ECO:0000256" key="3">
    <source>
        <dbReference type="ARBA" id="ARBA00023002"/>
    </source>
</evidence>
<gene>
    <name evidence="8" type="ORF">QY95_03200</name>
</gene>
<feature type="domain" description="Siroheme synthase central" evidence="7">
    <location>
        <begin position="103"/>
        <end position="130"/>
    </location>
</feature>
<evidence type="ECO:0000259" key="7">
    <source>
        <dbReference type="Pfam" id="PF14824"/>
    </source>
</evidence>
<evidence type="ECO:0000313" key="9">
    <source>
        <dbReference type="Proteomes" id="UP000031563"/>
    </source>
</evidence>
<dbReference type="InterPro" id="IPR028281">
    <property type="entry name" value="Sirohaem_synthase_central"/>
</dbReference>
<dbReference type="InterPro" id="IPR036291">
    <property type="entry name" value="NAD(P)-bd_dom_sf"/>
</dbReference>
<comment type="catalytic activity">
    <reaction evidence="6">
        <text>precorrin-2 + NAD(+) = sirohydrochlorin + NADH + 2 H(+)</text>
        <dbReference type="Rhea" id="RHEA:15613"/>
        <dbReference type="ChEBI" id="CHEBI:15378"/>
        <dbReference type="ChEBI" id="CHEBI:57540"/>
        <dbReference type="ChEBI" id="CHEBI:57945"/>
        <dbReference type="ChEBI" id="CHEBI:58351"/>
        <dbReference type="ChEBI" id="CHEBI:58827"/>
        <dbReference type="EC" id="1.3.1.76"/>
    </reaction>
</comment>
<evidence type="ECO:0000256" key="1">
    <source>
        <dbReference type="ARBA" id="ARBA00005010"/>
    </source>
</evidence>
<dbReference type="InterPro" id="IPR006367">
    <property type="entry name" value="Sirohaem_synthase_N"/>
</dbReference>
<dbReference type="EMBL" id="JWIR02000062">
    <property type="protein sequence ID" value="KKB36336.1"/>
    <property type="molecule type" value="Genomic_DNA"/>
</dbReference>
<protein>
    <recommendedName>
        <fullName evidence="2">precorrin-2 dehydrogenase</fullName>
        <ecNumber evidence="2">1.3.1.76</ecNumber>
    </recommendedName>
</protein>
<sequence length="194" mass="21830">MIGGGQIALHKIQNLLRFRLNICVVSPVIHPDIEKLEKDGLVAVQLKEAEEADYQDAFLVIAVTNSPEVNDEVARKAKAMGKLVIHTGQQELGNCTIPATLQRGRFTISISTGGASPTLAKQLRDELEEQYDESYGEYIDFLYEVRQTVKKVESDRAVRRRLLKVATDPAFYKDEQKRMDFLHKLQSKAGATDR</sequence>
<dbReference type="Proteomes" id="UP000031563">
    <property type="component" value="Unassembled WGS sequence"/>
</dbReference>
<name>A0A0F5HPG4_BACTR</name>
<accession>A0A0F5HSQ4</accession>
<dbReference type="SUPFAM" id="SSF51735">
    <property type="entry name" value="NAD(P)-binding Rossmann-fold domains"/>
    <property type="match status" value="1"/>
</dbReference>
<dbReference type="SUPFAM" id="SSF75615">
    <property type="entry name" value="Siroheme synthase middle domains-like"/>
    <property type="match status" value="1"/>
</dbReference>
<dbReference type="RefSeq" id="WP_052717066.1">
    <property type="nucleotide sequence ID" value="NZ_JWJE02000036.1"/>
</dbReference>
<comment type="caution">
    <text evidence="8">The sequence shown here is derived from an EMBL/GenBank/DDBJ whole genome shotgun (WGS) entry which is preliminary data.</text>
</comment>
<dbReference type="Pfam" id="PF14824">
    <property type="entry name" value="Sirohm_synth_M"/>
    <property type="match status" value="1"/>
</dbReference>
<dbReference type="Pfam" id="PF22440">
    <property type="entry name" value="SirC_C"/>
    <property type="match status" value="1"/>
</dbReference>
<keyword evidence="4" id="KW-0520">NAD</keyword>
<dbReference type="AlphaFoldDB" id="A0A0F5HPG4"/>
<evidence type="ECO:0000313" key="8">
    <source>
        <dbReference type="EMBL" id="KKB36336.1"/>
    </source>
</evidence>
<dbReference type="GO" id="GO:0043115">
    <property type="term" value="F:precorrin-2 dehydrogenase activity"/>
    <property type="evidence" value="ECO:0007669"/>
    <property type="project" value="UniProtKB-EC"/>
</dbReference>
<dbReference type="EC" id="1.3.1.76" evidence="2"/>
<evidence type="ECO:0000256" key="6">
    <source>
        <dbReference type="ARBA" id="ARBA00047561"/>
    </source>
</evidence>
<dbReference type="Pfam" id="PF13241">
    <property type="entry name" value="NAD_binding_7"/>
    <property type="match status" value="1"/>
</dbReference>
<comment type="pathway">
    <text evidence="1">Porphyrin-containing compound metabolism; siroheme biosynthesis; sirohydrochlorin from precorrin-2: step 1/1.</text>
</comment>
<organism evidence="8 9">
    <name type="scientific">Bacillus thermotolerans</name>
    <name type="common">Quasibacillus thermotolerans</name>
    <dbReference type="NCBI Taxonomy" id="1221996"/>
    <lineage>
        <taxon>Bacteria</taxon>
        <taxon>Bacillati</taxon>
        <taxon>Bacillota</taxon>
        <taxon>Bacilli</taxon>
        <taxon>Bacillales</taxon>
        <taxon>Bacillaceae</taxon>
        <taxon>Bacillus</taxon>
    </lineage>
</organism>
<dbReference type="InterPro" id="IPR042518">
    <property type="entry name" value="SirC_C"/>
</dbReference>
<dbReference type="Gene3D" id="1.10.8.610">
    <property type="entry name" value="SirC, precorrin-2 dehydrogenase, C-terminal helical domain-like"/>
    <property type="match status" value="1"/>
</dbReference>
<dbReference type="InterPro" id="IPR028161">
    <property type="entry name" value="Met8-like"/>
</dbReference>
<evidence type="ECO:0000256" key="5">
    <source>
        <dbReference type="ARBA" id="ARBA00023244"/>
    </source>
</evidence>
<dbReference type="Gene3D" id="3.40.50.720">
    <property type="entry name" value="NAD(P)-binding Rossmann-like Domain"/>
    <property type="match status" value="1"/>
</dbReference>
<keyword evidence="3" id="KW-0560">Oxidoreductase</keyword>
<accession>A0A0F5HPG4</accession>
<reference evidence="8" key="1">
    <citation type="submission" date="2015-02" db="EMBL/GenBank/DDBJ databases">
        <title>Genome Assembly of Bacillaceae bacterium MTCC 8252.</title>
        <authorList>
            <person name="Verma A."/>
            <person name="Khatri I."/>
            <person name="Mual P."/>
            <person name="Subramanian S."/>
            <person name="Krishnamurthi S."/>
        </authorList>
    </citation>
    <scope>NUCLEOTIDE SEQUENCE [LARGE SCALE GENOMIC DNA]</scope>
    <source>
        <strain evidence="8">MTCC 8252</strain>
    </source>
</reference>